<dbReference type="EMBL" id="CP103423">
    <property type="protein sequence ID" value="UWD34147.1"/>
    <property type="molecule type" value="Genomic_DNA"/>
</dbReference>
<dbReference type="Proteomes" id="UP001058364">
    <property type="component" value="Chromosome"/>
</dbReference>
<dbReference type="RefSeq" id="WP_027123404.1">
    <property type="nucleotide sequence ID" value="NZ_CP103423.1"/>
</dbReference>
<sequence>MEEIKIIEIDGYKVKTIVNKPKYSRTYIHIRKGILHVYPSIKISSDDELFEKIAKYFRKNKELYLNYSPEKINLEEKIFYLLGEKIEFNITQNGKSIVFSCKKILVEDKLFRSLAAVKKFLKNYCEEKLLQHLIIRTNEIENQLVRIHHPVSINKTFRYAYARHTRLGKKCLRIEYKPSIFAYSKEIIDSIIFHELTHCLYSAHKKMFWKTLFSYYPEEKYKLYDKKLALNNFK</sequence>
<reference evidence="2" key="1">
    <citation type="submission" date="2022-08" db="EMBL/GenBank/DDBJ databases">
        <title>Complete genome sequence of Mycoplasma molare type strain H 542.</title>
        <authorList>
            <person name="Spergser J."/>
        </authorList>
    </citation>
    <scope>NUCLEOTIDE SEQUENCE</scope>
    <source>
        <strain evidence="2">H 542</strain>
    </source>
</reference>
<accession>A0ABY5TU00</accession>
<dbReference type="Pfam" id="PF01863">
    <property type="entry name" value="YgjP-like"/>
    <property type="match status" value="1"/>
</dbReference>
<dbReference type="Gene3D" id="3.30.2010.10">
    <property type="entry name" value="Metalloproteases ('zincins'), catalytic domain"/>
    <property type="match status" value="1"/>
</dbReference>
<feature type="domain" description="YgjP-like metallopeptidase" evidence="1">
    <location>
        <begin position="61"/>
        <end position="226"/>
    </location>
</feature>
<evidence type="ECO:0000259" key="1">
    <source>
        <dbReference type="Pfam" id="PF01863"/>
    </source>
</evidence>
<evidence type="ECO:0000313" key="2">
    <source>
        <dbReference type="EMBL" id="UWD34147.1"/>
    </source>
</evidence>
<proteinExistence type="predicted"/>
<protein>
    <submittedName>
        <fullName evidence="2">DUF45 domain-containing protein</fullName>
    </submittedName>
</protein>
<organism evidence="2 3">
    <name type="scientific">Mesomycoplasma molare</name>
    <dbReference type="NCBI Taxonomy" id="171288"/>
    <lineage>
        <taxon>Bacteria</taxon>
        <taxon>Bacillati</taxon>
        <taxon>Mycoplasmatota</taxon>
        <taxon>Mycoplasmoidales</taxon>
        <taxon>Metamycoplasmataceae</taxon>
        <taxon>Mesomycoplasma</taxon>
    </lineage>
</organism>
<evidence type="ECO:0000313" key="3">
    <source>
        <dbReference type="Proteomes" id="UP001058364"/>
    </source>
</evidence>
<keyword evidence="3" id="KW-1185">Reference proteome</keyword>
<gene>
    <name evidence="2" type="ORF">NX772_03620</name>
</gene>
<name>A0ABY5TU00_9BACT</name>
<dbReference type="InterPro" id="IPR002725">
    <property type="entry name" value="YgjP-like_metallopeptidase"/>
</dbReference>